<comment type="caution">
    <text evidence="3">The sequence shown here is derived from an EMBL/GenBank/DDBJ whole genome shotgun (WGS) entry which is preliminary data.</text>
</comment>
<dbReference type="OrthoDB" id="9814202at2"/>
<keyword evidence="4" id="KW-1185">Reference proteome</keyword>
<dbReference type="Gene3D" id="3.30.70.270">
    <property type="match status" value="1"/>
</dbReference>
<dbReference type="SUPFAM" id="SSF55781">
    <property type="entry name" value="GAF domain-like"/>
    <property type="match status" value="1"/>
</dbReference>
<reference evidence="3 4" key="1">
    <citation type="submission" date="2016-07" db="EMBL/GenBank/DDBJ databases">
        <title>Draft Genome Sequence of Methylobrevis pamukkalensis PK2.</title>
        <authorList>
            <person name="Vasilenko O.V."/>
            <person name="Doronina N.V."/>
            <person name="Shmareva M.N."/>
            <person name="Tarlachkov S.V."/>
            <person name="Mustakhimov I."/>
            <person name="Trotsenko Y.A."/>
        </authorList>
    </citation>
    <scope>NUCLEOTIDE SEQUENCE [LARGE SCALE GENOMIC DNA]</scope>
    <source>
        <strain evidence="3 4">PK2</strain>
    </source>
</reference>
<evidence type="ECO:0000313" key="4">
    <source>
        <dbReference type="Proteomes" id="UP000094622"/>
    </source>
</evidence>
<dbReference type="AlphaFoldDB" id="A0A1E3H1L0"/>
<dbReference type="InterPro" id="IPR052155">
    <property type="entry name" value="Biofilm_reg_signaling"/>
</dbReference>
<dbReference type="Pfam" id="PF00563">
    <property type="entry name" value="EAL"/>
    <property type="match status" value="1"/>
</dbReference>
<dbReference type="SMART" id="SM00267">
    <property type="entry name" value="GGDEF"/>
    <property type="match status" value="1"/>
</dbReference>
<dbReference type="SMART" id="SM00052">
    <property type="entry name" value="EAL"/>
    <property type="match status" value="1"/>
</dbReference>
<dbReference type="Pfam" id="PF00990">
    <property type="entry name" value="GGDEF"/>
    <property type="match status" value="1"/>
</dbReference>
<dbReference type="PIRSF" id="PIRSF005925">
    <property type="entry name" value="Dos"/>
    <property type="match status" value="1"/>
</dbReference>
<dbReference type="NCBIfam" id="TIGR00254">
    <property type="entry name" value="GGDEF"/>
    <property type="match status" value="1"/>
</dbReference>
<dbReference type="PROSITE" id="PS50883">
    <property type="entry name" value="EAL"/>
    <property type="match status" value="1"/>
</dbReference>
<dbReference type="PROSITE" id="PS50887">
    <property type="entry name" value="GGDEF"/>
    <property type="match status" value="1"/>
</dbReference>
<dbReference type="Gene3D" id="3.30.450.40">
    <property type="match status" value="1"/>
</dbReference>
<dbReference type="EC" id="3.1.4.52" evidence="3"/>
<dbReference type="GO" id="GO:0071111">
    <property type="term" value="F:cyclic-guanylate-specific phosphodiesterase activity"/>
    <property type="evidence" value="ECO:0007669"/>
    <property type="project" value="UniProtKB-EC"/>
</dbReference>
<accession>A0A1E3H1L0</accession>
<feature type="domain" description="GGDEF" evidence="2">
    <location>
        <begin position="310"/>
        <end position="443"/>
    </location>
</feature>
<dbReference type="InterPro" id="IPR029016">
    <property type="entry name" value="GAF-like_dom_sf"/>
</dbReference>
<dbReference type="InterPro" id="IPR035919">
    <property type="entry name" value="EAL_sf"/>
</dbReference>
<dbReference type="InterPro" id="IPR012226">
    <property type="entry name" value="Diguanyl_cyclase/Pdiesterase"/>
</dbReference>
<gene>
    <name evidence="3" type="primary">gmr_9</name>
    <name evidence="3" type="ORF">A6302_03246</name>
</gene>
<evidence type="ECO:0000259" key="1">
    <source>
        <dbReference type="PROSITE" id="PS50883"/>
    </source>
</evidence>
<dbReference type="Proteomes" id="UP000094622">
    <property type="component" value="Unassembled WGS sequence"/>
</dbReference>
<dbReference type="InterPro" id="IPR003018">
    <property type="entry name" value="GAF"/>
</dbReference>
<dbReference type="SMART" id="SM00065">
    <property type="entry name" value="GAF"/>
    <property type="match status" value="1"/>
</dbReference>
<dbReference type="InterPro" id="IPR029787">
    <property type="entry name" value="Nucleotide_cyclase"/>
</dbReference>
<dbReference type="PANTHER" id="PTHR44757:SF2">
    <property type="entry name" value="BIOFILM ARCHITECTURE MAINTENANCE PROTEIN MBAA"/>
    <property type="match status" value="1"/>
</dbReference>
<dbReference type="CDD" id="cd01948">
    <property type="entry name" value="EAL"/>
    <property type="match status" value="1"/>
</dbReference>
<organism evidence="3 4">
    <name type="scientific">Methylobrevis pamukkalensis</name>
    <dbReference type="NCBI Taxonomy" id="1439726"/>
    <lineage>
        <taxon>Bacteria</taxon>
        <taxon>Pseudomonadati</taxon>
        <taxon>Pseudomonadota</taxon>
        <taxon>Alphaproteobacteria</taxon>
        <taxon>Hyphomicrobiales</taxon>
        <taxon>Pleomorphomonadaceae</taxon>
        <taxon>Methylobrevis</taxon>
    </lineage>
</organism>
<dbReference type="EMBL" id="MCRJ01000090">
    <property type="protein sequence ID" value="ODN69441.1"/>
    <property type="molecule type" value="Genomic_DNA"/>
</dbReference>
<evidence type="ECO:0000259" key="2">
    <source>
        <dbReference type="PROSITE" id="PS50887"/>
    </source>
</evidence>
<dbReference type="Gene3D" id="3.20.20.450">
    <property type="entry name" value="EAL domain"/>
    <property type="match status" value="1"/>
</dbReference>
<proteinExistence type="predicted"/>
<dbReference type="PANTHER" id="PTHR44757">
    <property type="entry name" value="DIGUANYLATE CYCLASE DGCP"/>
    <property type="match status" value="1"/>
</dbReference>
<dbReference type="SUPFAM" id="SSF141868">
    <property type="entry name" value="EAL domain-like"/>
    <property type="match status" value="1"/>
</dbReference>
<keyword evidence="3" id="KW-0378">Hydrolase</keyword>
<dbReference type="CDD" id="cd01949">
    <property type="entry name" value="GGDEF"/>
    <property type="match status" value="1"/>
</dbReference>
<protein>
    <submittedName>
        <fullName evidence="3">Cyclic di-GMP phosphodiesterase Gmr</fullName>
        <ecNumber evidence="3">3.1.4.52</ecNumber>
    </submittedName>
</protein>
<name>A0A1E3H1L0_9HYPH</name>
<dbReference type="InterPro" id="IPR043128">
    <property type="entry name" value="Rev_trsase/Diguanyl_cyclase"/>
</dbReference>
<evidence type="ECO:0000313" key="3">
    <source>
        <dbReference type="EMBL" id="ODN69441.1"/>
    </source>
</evidence>
<dbReference type="PATRIC" id="fig|1439726.3.peg.3409"/>
<feature type="domain" description="EAL" evidence="1">
    <location>
        <begin position="452"/>
        <end position="702"/>
    </location>
</feature>
<sequence length="707" mass="76285">MTANLARTGSAQFPPVSAFDADGSLLGASPVPGMSGSVFDLLPGLTPDGWADVWSRLAVGSEVRRRTSADAGAAGRSVEVRFRPLDLGGRRIALAEFLEAAEADEIRNRLRDIQQTVLEAVAMSMPLRDIMDMLCRRIEDLAPRVAVSVLSVDETGHLRPLAGPRLPDAYHSAIDGIQIGPMAGSCGTAAWRGEPVEVTDIATDPLWAGGRALALPLGLRACWSSPIKNAEGRVVGTFAFYYDTPRGPDRTEREVVATCVNLCAIAIEHEEARQRIRALARLDSLTGLQNRLGFQHDMTALLERSARDGAPCALYFLDFDDFKIVNDTLGHWAGDLALREIAQRLSRVLGDNDRIYRLGGDEFAIARIAGGDEDELLAFAQRILGAFATPLLLSPHEVRMSVSIGIACAEPGDHNLADLLKRSDYALYRAKSEGHGVCRVFDRKMAETIESARALQRDLAEAVAAGALEVHYQPIVDLAGGNVSGFEALLRWTHPIRGPIPPSEFIPVAERTGLIVALGGLVLRRACRDAASWPSHMRVSVNLSPVQLVQPNFVFDVVDAVRSAGLTPGRLDLEITESVALAENTATRNALGQLRAFGVGISLDDFGIGYSSLSYLRSFPFDRIKIDMSFIRDLGHKEDAATIVRAAIGLARALGMKTTAEGIETDAQQSWLLAEACTEGQGYLFGRAMPAAAVRGFLSGAHRRRIG</sequence>
<dbReference type="SUPFAM" id="SSF55073">
    <property type="entry name" value="Nucleotide cyclase"/>
    <property type="match status" value="1"/>
</dbReference>
<dbReference type="InterPro" id="IPR000160">
    <property type="entry name" value="GGDEF_dom"/>
</dbReference>
<dbReference type="Pfam" id="PF13185">
    <property type="entry name" value="GAF_2"/>
    <property type="match status" value="1"/>
</dbReference>
<dbReference type="InterPro" id="IPR001633">
    <property type="entry name" value="EAL_dom"/>
</dbReference>